<feature type="region of interest" description="Disordered" evidence="1">
    <location>
        <begin position="37"/>
        <end position="91"/>
    </location>
</feature>
<evidence type="ECO:0000313" key="2">
    <source>
        <dbReference type="EMBL" id="GGZ66002.1"/>
    </source>
</evidence>
<gene>
    <name evidence="2" type="ORF">GCM10010328_46130</name>
</gene>
<reference evidence="3" key="1">
    <citation type="journal article" date="2019" name="Int. J. Syst. Evol. Microbiol.">
        <title>The Global Catalogue of Microorganisms (GCM) 10K type strain sequencing project: providing services to taxonomists for standard genome sequencing and annotation.</title>
        <authorList>
            <consortium name="The Broad Institute Genomics Platform"/>
            <consortium name="The Broad Institute Genome Sequencing Center for Infectious Disease"/>
            <person name="Wu L."/>
            <person name="Ma J."/>
        </authorList>
    </citation>
    <scope>NUCLEOTIDE SEQUENCE [LARGE SCALE GENOMIC DNA]</scope>
    <source>
        <strain evidence="3">JCM 4602</strain>
    </source>
</reference>
<proteinExistence type="predicted"/>
<organism evidence="2 3">
    <name type="scientific">Streptomyces rubiginosohelvolus</name>
    <dbReference type="NCBI Taxonomy" id="67362"/>
    <lineage>
        <taxon>Bacteria</taxon>
        <taxon>Bacillati</taxon>
        <taxon>Actinomycetota</taxon>
        <taxon>Actinomycetes</taxon>
        <taxon>Kitasatosporales</taxon>
        <taxon>Streptomycetaceae</taxon>
        <taxon>Streptomyces</taxon>
    </lineage>
</organism>
<dbReference type="Proteomes" id="UP000624183">
    <property type="component" value="Unassembled WGS sequence"/>
</dbReference>
<keyword evidence="3" id="KW-1185">Reference proteome</keyword>
<name>A0ABQ3C2X9_9ACTN</name>
<evidence type="ECO:0000313" key="3">
    <source>
        <dbReference type="Proteomes" id="UP000624183"/>
    </source>
</evidence>
<protein>
    <submittedName>
        <fullName evidence="2">Uncharacterized protein</fullName>
    </submittedName>
</protein>
<sequence length="91" mass="9557">MIPHPLSAGDLTLLRGLTPDETHDRFRTGALTVGRRLLGDRGDDDRSAPGGHGAGAYHVLGGGGGLRREEDDLGDQQHGNHAAGQRAQTVQ</sequence>
<dbReference type="EMBL" id="BMUW01000009">
    <property type="protein sequence ID" value="GGZ66002.1"/>
    <property type="molecule type" value="Genomic_DNA"/>
</dbReference>
<comment type="caution">
    <text evidence="2">The sequence shown here is derived from an EMBL/GenBank/DDBJ whole genome shotgun (WGS) entry which is preliminary data.</text>
</comment>
<feature type="compositionally biased region" description="Basic and acidic residues" evidence="1">
    <location>
        <begin position="37"/>
        <end position="47"/>
    </location>
</feature>
<evidence type="ECO:0000256" key="1">
    <source>
        <dbReference type="SAM" id="MobiDB-lite"/>
    </source>
</evidence>
<feature type="compositionally biased region" description="Gly residues" evidence="1">
    <location>
        <begin position="50"/>
        <end position="65"/>
    </location>
</feature>
<accession>A0ABQ3C2X9</accession>